<dbReference type="Proteomes" id="UP001163056">
    <property type="component" value="Unassembled WGS sequence"/>
</dbReference>
<evidence type="ECO:0000259" key="2">
    <source>
        <dbReference type="PROSITE" id="PS50983"/>
    </source>
</evidence>
<feature type="domain" description="Fe/B12 periplasmic-binding" evidence="2">
    <location>
        <begin position="22"/>
        <end position="273"/>
    </location>
</feature>
<sequence>MKQWLLIAVTLIMSFSAQSAERIITLGGDVTEIVFELDAGSQVVARDSTSLHPAQAVKLPDVGYMRMLNAEGVLSMRPTLVLASELAKPSMALSQIEKSGVKVIKVTGKPALEAIPEKITTVANAVGKTEQGKRLVEQFNQQIAKVNTSPIDKKILFIMSHGGVMPLAAGQQTAADSLIKAAGAKNAMNGFNSYRPLSQEGVIASQPDLIIVTHEGIKSLGGEDKVWKLPGLAMTPAAKNKALIVVDDMGMLGFSLGTPKVMQQIREALEKFQ</sequence>
<dbReference type="PANTHER" id="PTHR30535">
    <property type="entry name" value="VITAMIN B12-BINDING PROTEIN"/>
    <property type="match status" value="1"/>
</dbReference>
<dbReference type="KEGG" id="psx:DR96_2796"/>
<dbReference type="InterPro" id="IPR002491">
    <property type="entry name" value="ABC_transptr_periplasmic_BD"/>
</dbReference>
<organism evidence="3 4">
    <name type="scientific">Providencia stuartii</name>
    <dbReference type="NCBI Taxonomy" id="588"/>
    <lineage>
        <taxon>Bacteria</taxon>
        <taxon>Pseudomonadati</taxon>
        <taxon>Pseudomonadota</taxon>
        <taxon>Gammaproteobacteria</taxon>
        <taxon>Enterobacterales</taxon>
        <taxon>Morganellaceae</taxon>
        <taxon>Providencia</taxon>
    </lineage>
</organism>
<dbReference type="PANTHER" id="PTHR30535:SF4">
    <property type="entry name" value="HEMIN-BINDING PERIPLASMIC PROTEIN HMUT"/>
    <property type="match status" value="1"/>
</dbReference>
<dbReference type="Gene3D" id="3.40.50.1980">
    <property type="entry name" value="Nitrogenase molybdenum iron protein domain"/>
    <property type="match status" value="2"/>
</dbReference>
<dbReference type="CDD" id="cd01149">
    <property type="entry name" value="HutB"/>
    <property type="match status" value="1"/>
</dbReference>
<dbReference type="Pfam" id="PF01497">
    <property type="entry name" value="Peripla_BP_2"/>
    <property type="match status" value="1"/>
</dbReference>
<proteinExistence type="predicted"/>
<evidence type="ECO:0000313" key="3">
    <source>
        <dbReference type="EMBL" id="MDE8770364.1"/>
    </source>
</evidence>
<dbReference type="InterPro" id="IPR050902">
    <property type="entry name" value="ABC_Transporter_SBP"/>
</dbReference>
<name>A0AAJ1JIW7_PROST</name>
<dbReference type="SUPFAM" id="SSF53807">
    <property type="entry name" value="Helical backbone' metal receptor"/>
    <property type="match status" value="1"/>
</dbReference>
<feature type="chain" id="PRO_5042531749" evidence="1">
    <location>
        <begin position="20"/>
        <end position="273"/>
    </location>
</feature>
<gene>
    <name evidence="3" type="ORF">PZS58_12700</name>
</gene>
<evidence type="ECO:0000313" key="4">
    <source>
        <dbReference type="Proteomes" id="UP001163056"/>
    </source>
</evidence>
<protein>
    <submittedName>
        <fullName evidence="3">Hemin ABC transporter substrate-binding protein</fullName>
    </submittedName>
</protein>
<dbReference type="AlphaFoldDB" id="A0AAJ1JIW7"/>
<feature type="signal peptide" evidence="1">
    <location>
        <begin position="1"/>
        <end position="19"/>
    </location>
</feature>
<comment type="caution">
    <text evidence="3">The sequence shown here is derived from an EMBL/GenBank/DDBJ whole genome shotgun (WGS) entry which is preliminary data.</text>
</comment>
<dbReference type="KEGG" id="psta:BGK56_01485"/>
<dbReference type="PROSITE" id="PS50983">
    <property type="entry name" value="FE_B12_PBP"/>
    <property type="match status" value="1"/>
</dbReference>
<keyword evidence="1" id="KW-0732">Signal</keyword>
<accession>A0AAJ1JIW7</accession>
<evidence type="ECO:0000256" key="1">
    <source>
        <dbReference type="SAM" id="SignalP"/>
    </source>
</evidence>
<dbReference type="RefSeq" id="WP_036939993.1">
    <property type="nucleotide sequence ID" value="NZ_BRQK01000015.1"/>
</dbReference>
<reference evidence="3 4" key="1">
    <citation type="submission" date="2023-03" db="EMBL/GenBank/DDBJ databases">
        <title>WGS of NDM-producing Providencia thailandensis from Ukrainian patients.</title>
        <authorList>
            <person name="Zabicka D."/>
            <person name="Izdebski R."/>
            <person name="Urbanowicz P."/>
            <person name="Biedrzycka M."/>
            <person name="Guzek A."/>
            <person name="Gniadkowski M."/>
        </authorList>
    </citation>
    <scope>NUCLEOTIDE SEQUENCE [LARGE SCALE GENOMIC DNA]</scope>
    <source>
        <strain evidence="3 4">8015-22</strain>
    </source>
</reference>
<dbReference type="EMBL" id="JAREJI010000007">
    <property type="protein sequence ID" value="MDE8770364.1"/>
    <property type="molecule type" value="Genomic_DNA"/>
</dbReference>